<accession>A0A918XYB2</accession>
<evidence type="ECO:0000256" key="5">
    <source>
        <dbReference type="RuleBase" id="RU362125"/>
    </source>
</evidence>
<evidence type="ECO:0000256" key="6">
    <source>
        <dbReference type="SAM" id="MobiDB-lite"/>
    </source>
</evidence>
<dbReference type="Pfam" id="PF18158">
    <property type="entry name" value="AidB_N"/>
    <property type="match status" value="1"/>
</dbReference>
<dbReference type="Pfam" id="PF02770">
    <property type="entry name" value="Acyl-CoA_dh_M"/>
    <property type="match status" value="1"/>
</dbReference>
<comment type="similarity">
    <text evidence="2 5">Belongs to the acyl-CoA dehydrogenase family.</text>
</comment>
<feature type="domain" description="Acyl-CoA oxidase/dehydrogenase middle" evidence="8">
    <location>
        <begin position="191"/>
        <end position="289"/>
    </location>
</feature>
<evidence type="ECO:0000259" key="9">
    <source>
        <dbReference type="Pfam" id="PF18158"/>
    </source>
</evidence>
<dbReference type="InterPro" id="IPR052904">
    <property type="entry name" value="Acyl-CoA_dehydrogenase-like"/>
</dbReference>
<dbReference type="EMBL" id="BMZS01000017">
    <property type="protein sequence ID" value="GHD63769.1"/>
    <property type="molecule type" value="Genomic_DNA"/>
</dbReference>
<organism evidence="10 11">
    <name type="scientific">Thalassobaculum fulvum</name>
    <dbReference type="NCBI Taxonomy" id="1633335"/>
    <lineage>
        <taxon>Bacteria</taxon>
        <taxon>Pseudomonadati</taxon>
        <taxon>Pseudomonadota</taxon>
        <taxon>Alphaproteobacteria</taxon>
        <taxon>Rhodospirillales</taxon>
        <taxon>Thalassobaculaceae</taxon>
        <taxon>Thalassobaculum</taxon>
    </lineage>
</organism>
<dbReference type="GO" id="GO:0003995">
    <property type="term" value="F:acyl-CoA dehydrogenase activity"/>
    <property type="evidence" value="ECO:0007669"/>
    <property type="project" value="InterPro"/>
</dbReference>
<comment type="cofactor">
    <cofactor evidence="1 5">
        <name>FAD</name>
        <dbReference type="ChEBI" id="CHEBI:57692"/>
    </cofactor>
</comment>
<dbReference type="InterPro" id="IPR009075">
    <property type="entry name" value="AcylCo_DH/oxidase_C"/>
</dbReference>
<evidence type="ECO:0000313" key="11">
    <source>
        <dbReference type="Proteomes" id="UP000630353"/>
    </source>
</evidence>
<keyword evidence="11" id="KW-1185">Reference proteome</keyword>
<sequence length="573" mass="61590">MDSFAAASPGAETAGLRDGSLLQPDTSGINAFDDDRSLAALLGLYLAPDDLATLTPTFRRLGDLIGGRLDALAHTADRNPPVLHHRDRNGDDRQRIEKHPAYVEMERIGFGELAMAAMSHRPALGLDKPVPHAAKYAIQYLFAQSEFGLLCPISMTDALTRTIRRYADPALVERYLAGLTAETLEDHLQGAMFMTERAAGSDVGATVTRAVPDGDGWRLYGDKWFCSNTDAGLALVLARPDGAPPGIKGVSLFLLPRDLPDGSRNAYRIVRLKDKLGTRSMASGEITLEGAKAWMVGPAGQGFVQMAEMVNQSRLSNAVRAAGMMRRALREALTVARGREAFGRRLLDLPLQRRQLVKLMLPTEQALSMCLFTADALARADAGDAEGKALRRILTPLLKFRVCRDARKVTGDAMEARGGVGYIEEWIEPRLVRDSHLGSIWEGTSNIVALDVLRAARKEHAHAALAAALGARMVAAGLPEDRRARLTGLIGRAAAAVDAAAAAGPDGDRRARTVASGLYHAASACLLACDGALLADRRRAALADLVIRHKLTPRDPLEAEDGSEAETEALLLD</sequence>
<evidence type="ECO:0000256" key="2">
    <source>
        <dbReference type="ARBA" id="ARBA00009347"/>
    </source>
</evidence>
<feature type="region of interest" description="Disordered" evidence="6">
    <location>
        <begin position="1"/>
        <end position="20"/>
    </location>
</feature>
<feature type="domain" description="Acyl-CoA dehydrogenase/oxidase C-terminal" evidence="7">
    <location>
        <begin position="300"/>
        <end position="455"/>
    </location>
</feature>
<evidence type="ECO:0000259" key="7">
    <source>
        <dbReference type="Pfam" id="PF00441"/>
    </source>
</evidence>
<reference evidence="10" key="1">
    <citation type="journal article" date="2014" name="Int. J. Syst. Evol. Microbiol.">
        <title>Complete genome sequence of Corynebacterium casei LMG S-19264T (=DSM 44701T), isolated from a smear-ripened cheese.</title>
        <authorList>
            <consortium name="US DOE Joint Genome Institute (JGI-PGF)"/>
            <person name="Walter F."/>
            <person name="Albersmeier A."/>
            <person name="Kalinowski J."/>
            <person name="Ruckert C."/>
        </authorList>
    </citation>
    <scope>NUCLEOTIDE SEQUENCE</scope>
    <source>
        <strain evidence="10">KCTC 42651</strain>
    </source>
</reference>
<protein>
    <submittedName>
        <fullName evidence="10">Acyl-CoA dehydrogenase</fullName>
    </submittedName>
</protein>
<dbReference type="Gene3D" id="6.10.250.600">
    <property type="match status" value="1"/>
</dbReference>
<dbReference type="InterPro" id="IPR006091">
    <property type="entry name" value="Acyl-CoA_Oxase/DH_mid-dom"/>
</dbReference>
<evidence type="ECO:0000259" key="8">
    <source>
        <dbReference type="Pfam" id="PF02770"/>
    </source>
</evidence>
<dbReference type="InterPro" id="IPR041504">
    <property type="entry name" value="AidB_N"/>
</dbReference>
<evidence type="ECO:0000256" key="3">
    <source>
        <dbReference type="ARBA" id="ARBA00022630"/>
    </source>
</evidence>
<dbReference type="SUPFAM" id="SSF56645">
    <property type="entry name" value="Acyl-CoA dehydrogenase NM domain-like"/>
    <property type="match status" value="1"/>
</dbReference>
<dbReference type="InterPro" id="IPR006089">
    <property type="entry name" value="Acyl-CoA_DH_CS"/>
</dbReference>
<dbReference type="PROSITE" id="PS00073">
    <property type="entry name" value="ACYL_COA_DH_2"/>
    <property type="match status" value="1"/>
</dbReference>
<keyword evidence="3 5" id="KW-0285">Flavoprotein</keyword>
<evidence type="ECO:0000256" key="4">
    <source>
        <dbReference type="ARBA" id="ARBA00022827"/>
    </source>
</evidence>
<name>A0A918XYB2_9PROT</name>
<dbReference type="InterPro" id="IPR036250">
    <property type="entry name" value="AcylCo_DH-like_C"/>
</dbReference>
<dbReference type="PANTHER" id="PTHR42707:SF2">
    <property type="entry name" value="ACD11 DEHYDROGENASE"/>
    <property type="match status" value="1"/>
</dbReference>
<dbReference type="AlphaFoldDB" id="A0A918XYB2"/>
<feature type="domain" description="Adaptive response protein AidB N-terminal" evidence="9">
    <location>
        <begin position="24"/>
        <end position="182"/>
    </location>
</feature>
<dbReference type="RefSeq" id="WP_189995748.1">
    <property type="nucleotide sequence ID" value="NZ_BMZS01000017.1"/>
</dbReference>
<keyword evidence="4 5" id="KW-0274">FAD</keyword>
<dbReference type="Gene3D" id="2.40.110.20">
    <property type="match status" value="1"/>
</dbReference>
<reference evidence="10" key="2">
    <citation type="submission" date="2020-09" db="EMBL/GenBank/DDBJ databases">
        <authorList>
            <person name="Sun Q."/>
            <person name="Kim S."/>
        </authorList>
    </citation>
    <scope>NUCLEOTIDE SEQUENCE</scope>
    <source>
        <strain evidence="10">KCTC 42651</strain>
    </source>
</reference>
<proteinExistence type="inferred from homology"/>
<dbReference type="Pfam" id="PF00441">
    <property type="entry name" value="Acyl-CoA_dh_1"/>
    <property type="match status" value="1"/>
</dbReference>
<comment type="caution">
    <text evidence="10">The sequence shown here is derived from an EMBL/GenBank/DDBJ whole genome shotgun (WGS) entry which is preliminary data.</text>
</comment>
<dbReference type="SUPFAM" id="SSF47203">
    <property type="entry name" value="Acyl-CoA dehydrogenase C-terminal domain-like"/>
    <property type="match status" value="1"/>
</dbReference>
<evidence type="ECO:0000313" key="10">
    <source>
        <dbReference type="EMBL" id="GHD63769.1"/>
    </source>
</evidence>
<dbReference type="PANTHER" id="PTHR42707">
    <property type="entry name" value="ACYL-COA DEHYDROGENASE"/>
    <property type="match status" value="1"/>
</dbReference>
<dbReference type="InterPro" id="IPR009100">
    <property type="entry name" value="AcylCoA_DH/oxidase_NM_dom_sf"/>
</dbReference>
<dbReference type="Proteomes" id="UP000630353">
    <property type="component" value="Unassembled WGS sequence"/>
</dbReference>
<gene>
    <name evidence="10" type="ORF">GCM10017083_54590</name>
</gene>
<evidence type="ECO:0000256" key="1">
    <source>
        <dbReference type="ARBA" id="ARBA00001974"/>
    </source>
</evidence>
<dbReference type="Gene3D" id="1.20.140.10">
    <property type="entry name" value="Butyryl-CoA Dehydrogenase, subunit A, domain 3"/>
    <property type="match status" value="1"/>
</dbReference>
<keyword evidence="5" id="KW-0560">Oxidoreductase</keyword>